<dbReference type="PROSITE" id="PS50213">
    <property type="entry name" value="FAS1"/>
    <property type="match status" value="2"/>
</dbReference>
<dbReference type="SMART" id="SM00554">
    <property type="entry name" value="FAS1"/>
    <property type="match status" value="1"/>
</dbReference>
<feature type="domain" description="FAS1" evidence="2">
    <location>
        <begin position="36"/>
        <end position="174"/>
    </location>
</feature>
<dbReference type="EMBL" id="JBHUOZ010000003">
    <property type="protein sequence ID" value="MFD2920781.1"/>
    <property type="molecule type" value="Genomic_DNA"/>
</dbReference>
<dbReference type="Proteomes" id="UP001597511">
    <property type="component" value="Unassembled WGS sequence"/>
</dbReference>
<reference evidence="4" key="1">
    <citation type="journal article" date="2019" name="Int. J. Syst. Evol. Microbiol.">
        <title>The Global Catalogue of Microorganisms (GCM) 10K type strain sequencing project: providing services to taxonomists for standard genome sequencing and annotation.</title>
        <authorList>
            <consortium name="The Broad Institute Genomics Platform"/>
            <consortium name="The Broad Institute Genome Sequencing Center for Infectious Disease"/>
            <person name="Wu L."/>
            <person name="Ma J."/>
        </authorList>
    </citation>
    <scope>NUCLEOTIDE SEQUENCE [LARGE SCALE GENOMIC DNA]</scope>
    <source>
        <strain evidence="4">KCTC 23299</strain>
    </source>
</reference>
<feature type="chain" id="PRO_5045851979" evidence="1">
    <location>
        <begin position="27"/>
        <end position="549"/>
    </location>
</feature>
<proteinExistence type="predicted"/>
<dbReference type="InterPro" id="IPR036378">
    <property type="entry name" value="FAS1_dom_sf"/>
</dbReference>
<feature type="signal peptide" evidence="1">
    <location>
        <begin position="1"/>
        <end position="26"/>
    </location>
</feature>
<evidence type="ECO:0000256" key="1">
    <source>
        <dbReference type="SAM" id="SignalP"/>
    </source>
</evidence>
<evidence type="ECO:0000313" key="4">
    <source>
        <dbReference type="Proteomes" id="UP001597511"/>
    </source>
</evidence>
<evidence type="ECO:0000313" key="3">
    <source>
        <dbReference type="EMBL" id="MFD2920781.1"/>
    </source>
</evidence>
<comment type="caution">
    <text evidence="3">The sequence shown here is derived from an EMBL/GenBank/DDBJ whole genome shotgun (WGS) entry which is preliminary data.</text>
</comment>
<dbReference type="InterPro" id="IPR050904">
    <property type="entry name" value="Adhesion/Biosynth-related"/>
</dbReference>
<dbReference type="Gene3D" id="2.30.180.10">
    <property type="entry name" value="FAS1 domain"/>
    <property type="match status" value="2"/>
</dbReference>
<dbReference type="PANTHER" id="PTHR10900">
    <property type="entry name" value="PERIOSTIN-RELATED"/>
    <property type="match status" value="1"/>
</dbReference>
<feature type="domain" description="FAS1" evidence="2">
    <location>
        <begin position="178"/>
        <end position="337"/>
    </location>
</feature>
<organism evidence="3 4">
    <name type="scientific">Terrimonas rubra</name>
    <dbReference type="NCBI Taxonomy" id="1035890"/>
    <lineage>
        <taxon>Bacteria</taxon>
        <taxon>Pseudomonadati</taxon>
        <taxon>Bacteroidota</taxon>
        <taxon>Chitinophagia</taxon>
        <taxon>Chitinophagales</taxon>
        <taxon>Chitinophagaceae</taxon>
        <taxon>Terrimonas</taxon>
    </lineage>
</organism>
<accession>A0ABW6A8Z4</accession>
<protein>
    <submittedName>
        <fullName evidence="3">Fasciclin domain-containing protein</fullName>
    </submittedName>
</protein>
<dbReference type="InterPro" id="IPR000782">
    <property type="entry name" value="FAS1_domain"/>
</dbReference>
<gene>
    <name evidence="3" type="ORF">ACFS6H_13735</name>
</gene>
<keyword evidence="4" id="KW-1185">Reference proteome</keyword>
<dbReference type="PANTHER" id="PTHR10900:SF77">
    <property type="entry name" value="FI19380P1"/>
    <property type="match status" value="1"/>
</dbReference>
<dbReference type="Pfam" id="PF02469">
    <property type="entry name" value="Fasciclin"/>
    <property type="match status" value="2"/>
</dbReference>
<sequence length="549" mass="61205">MKRFTPFYVAVLLLSVALFTSNCKKANIVSATTDDVNLYQYLKQNDTLFSSIVKIIDKAGYNAFLNAYGTYTFFAPTDEAVKTYLTATGKGSVEQLTDAECKDLLKFHLLEEEVISSAFTDGKLPAITMYGQYLTTSVENLEGSSLYNINRQALLKTPNVKVGNGVIQVINNVLQPSRQTVAQIVEGNADLSIFTQAMKETGWYDKLNKLPTGLTEGWYTVIAENNKALQDAGYNSYADLKARYNNTGNPTTVTDSLYLYVAYHILPDIKYLADIVMAGSHATMAPLEVITNKVVNKEVLINDDNFNGVHEPGAPIARSASDLSATNGVVHVATVHFPMKQRSPFPVYWDVAMFPELMRLTNFYRKAEYYFEYGDGNTIQDIKWEKGRLRYQANKNGFNKDYLQLFFNASGGGSWYEFKTPLLVKGRYKVWVCYRQEGSCTNLVQASVNGTPLTSALIQFSTKNATVDLARDAAQEALGWKSYKIPAAGYAAGRMVGIVDIATTGRQTFRLDLVSGTCATNNVDMIHFIPITQNQIWPRFSDEGTYVYE</sequence>
<evidence type="ECO:0000259" key="2">
    <source>
        <dbReference type="PROSITE" id="PS50213"/>
    </source>
</evidence>
<dbReference type="RefSeq" id="WP_386099798.1">
    <property type="nucleotide sequence ID" value="NZ_JBHUOZ010000003.1"/>
</dbReference>
<name>A0ABW6A8Z4_9BACT</name>
<dbReference type="SUPFAM" id="SSF82153">
    <property type="entry name" value="FAS1 domain"/>
    <property type="match status" value="2"/>
</dbReference>
<keyword evidence="1" id="KW-0732">Signal</keyword>